<accession>A0ABW3QF16</accession>
<evidence type="ECO:0000313" key="2">
    <source>
        <dbReference type="EMBL" id="MFD1130671.1"/>
    </source>
</evidence>
<keyword evidence="1" id="KW-0812">Transmembrane</keyword>
<dbReference type="RefSeq" id="WP_090727234.1">
    <property type="nucleotide sequence ID" value="NZ_JBHTKX010000004.1"/>
</dbReference>
<feature type="transmembrane region" description="Helical" evidence="1">
    <location>
        <begin position="6"/>
        <end position="25"/>
    </location>
</feature>
<evidence type="ECO:0000313" key="3">
    <source>
        <dbReference type="Proteomes" id="UP001597169"/>
    </source>
</evidence>
<protein>
    <submittedName>
        <fullName evidence="2">DUF1294 domain-containing protein</fullName>
    </submittedName>
</protein>
<dbReference type="InterPro" id="IPR010718">
    <property type="entry name" value="DUF1294"/>
</dbReference>
<keyword evidence="1" id="KW-1133">Transmembrane helix</keyword>
<gene>
    <name evidence="2" type="ORF">ACFQ3J_21240</name>
</gene>
<dbReference type="Proteomes" id="UP001597169">
    <property type="component" value="Unassembled WGS sequence"/>
</dbReference>
<keyword evidence="3" id="KW-1185">Reference proteome</keyword>
<keyword evidence="1" id="KW-0472">Membrane</keyword>
<feature type="transmembrane region" description="Helical" evidence="1">
    <location>
        <begin position="68"/>
        <end position="89"/>
    </location>
</feature>
<name>A0ABW3QF16_9BACL</name>
<dbReference type="Pfam" id="PF06961">
    <property type="entry name" value="DUF1294"/>
    <property type="match status" value="1"/>
</dbReference>
<organism evidence="2 3">
    <name type="scientific">Paenibacillus provencensis</name>
    <dbReference type="NCBI Taxonomy" id="441151"/>
    <lineage>
        <taxon>Bacteria</taxon>
        <taxon>Bacillati</taxon>
        <taxon>Bacillota</taxon>
        <taxon>Bacilli</taxon>
        <taxon>Bacillales</taxon>
        <taxon>Paenibacillaceae</taxon>
        <taxon>Paenibacillus</taxon>
    </lineage>
</organism>
<comment type="caution">
    <text evidence="2">The sequence shown here is derived from an EMBL/GenBank/DDBJ whole genome shotgun (WGS) entry which is preliminary data.</text>
</comment>
<feature type="transmembrane region" description="Helical" evidence="1">
    <location>
        <begin position="37"/>
        <end position="56"/>
    </location>
</feature>
<evidence type="ECO:0000256" key="1">
    <source>
        <dbReference type="SAM" id="Phobius"/>
    </source>
</evidence>
<sequence length="90" mass="10364">MLIFGYFALINTVGLFIMWYDKSQAIIRARRVPEKRLFAIAALGGATGVWMGMYLFRHKTKHHLFKLGIPLLIIMNLILLLILSTKVIFN</sequence>
<proteinExistence type="predicted"/>
<dbReference type="EMBL" id="JBHTKX010000004">
    <property type="protein sequence ID" value="MFD1130671.1"/>
    <property type="molecule type" value="Genomic_DNA"/>
</dbReference>
<reference evidence="3" key="1">
    <citation type="journal article" date="2019" name="Int. J. Syst. Evol. Microbiol.">
        <title>The Global Catalogue of Microorganisms (GCM) 10K type strain sequencing project: providing services to taxonomists for standard genome sequencing and annotation.</title>
        <authorList>
            <consortium name="The Broad Institute Genomics Platform"/>
            <consortium name="The Broad Institute Genome Sequencing Center for Infectious Disease"/>
            <person name="Wu L."/>
            <person name="Ma J."/>
        </authorList>
    </citation>
    <scope>NUCLEOTIDE SEQUENCE [LARGE SCALE GENOMIC DNA]</scope>
    <source>
        <strain evidence="3">CCUG 53519</strain>
    </source>
</reference>